<dbReference type="EMBL" id="CP048685">
    <property type="protein sequence ID" value="QPJ63046.1"/>
    <property type="molecule type" value="Genomic_DNA"/>
</dbReference>
<feature type="transmembrane region" description="Helical" evidence="2">
    <location>
        <begin position="27"/>
        <end position="48"/>
    </location>
</feature>
<evidence type="ECO:0000256" key="1">
    <source>
        <dbReference type="SAM" id="MobiDB-lite"/>
    </source>
</evidence>
<protein>
    <submittedName>
        <fullName evidence="3">Uncharacterized protein</fullName>
    </submittedName>
</protein>
<feature type="region of interest" description="Disordered" evidence="1">
    <location>
        <begin position="75"/>
        <end position="108"/>
    </location>
</feature>
<evidence type="ECO:0000256" key="2">
    <source>
        <dbReference type="SAM" id="Phobius"/>
    </source>
</evidence>
<accession>A0A7T0G1N2</accession>
<reference evidence="3 4" key="1">
    <citation type="submission" date="2020-02" db="EMBL/GenBank/DDBJ databases">
        <title>Genomic and physiological characterization of two novel Nitrospinaceae genera.</title>
        <authorList>
            <person name="Mueller A.J."/>
            <person name="Jung M.-Y."/>
            <person name="Strachan C.R."/>
            <person name="Herbold C.W."/>
            <person name="Kirkegaard R.H."/>
            <person name="Daims H."/>
        </authorList>
    </citation>
    <scope>NUCLEOTIDE SEQUENCE [LARGE SCALE GENOMIC DNA]</scope>
    <source>
        <strain evidence="3">EB</strain>
    </source>
</reference>
<dbReference type="Proteomes" id="UP000594688">
    <property type="component" value="Chromosome"/>
</dbReference>
<keyword evidence="2" id="KW-1133">Transmembrane helix</keyword>
<keyword evidence="2" id="KW-0812">Transmembrane</keyword>
<dbReference type="KEGG" id="nli:G3M70_14645"/>
<feature type="compositionally biased region" description="Acidic residues" evidence="1">
    <location>
        <begin position="92"/>
        <end position="108"/>
    </location>
</feature>
<dbReference type="AlphaFoldDB" id="A0A7T0G1N2"/>
<evidence type="ECO:0000313" key="3">
    <source>
        <dbReference type="EMBL" id="QPJ63046.1"/>
    </source>
</evidence>
<gene>
    <name evidence="3" type="ORF">G3M70_14645</name>
</gene>
<sequence length="331" mass="38187">MDQVFSIGHQVWAFLQSLVNPEQYSEWIQQGWPIAVGVIILIAFVYLLKGRRRNVERRQQLEALEEALLDDDIEEKSLELPDLPNETSLYEEYPDGEDFSEKAEDDPVPEPLARTLARDPEFGGQIVIAANSSRRPPTEPGPDTPQPDNSSLDQDDSTADIEEEFAQFAEELKEKAKEVQRRHQIEAEMMENELFEEDLEEQVSTGPIVLSAVDMLPEEDESDSSWNQELDDLLEEPQISRVSDGDLFEREPLEVKERNERLIETLEEFQRDFEHKLQSRTLSQLAQKNFELVESLSDSEQTREYQAMKRTQLDSLSALESIVFGTEKKKR</sequence>
<name>A0A7T0G1N2_9BACT</name>
<evidence type="ECO:0000313" key="4">
    <source>
        <dbReference type="Proteomes" id="UP000594688"/>
    </source>
</evidence>
<keyword evidence="2" id="KW-0472">Membrane</keyword>
<organism evidence="3 4">
    <name type="scientific">Candidatus Nitronauta litoralis</name>
    <dbReference type="NCBI Taxonomy" id="2705533"/>
    <lineage>
        <taxon>Bacteria</taxon>
        <taxon>Pseudomonadati</taxon>
        <taxon>Nitrospinota/Tectimicrobiota group</taxon>
        <taxon>Nitrospinota</taxon>
        <taxon>Nitrospinia</taxon>
        <taxon>Nitrospinales</taxon>
        <taxon>Nitrospinaceae</taxon>
        <taxon>Candidatus Nitronauta</taxon>
    </lineage>
</organism>
<feature type="compositionally biased region" description="Acidic residues" evidence="1">
    <location>
        <begin position="153"/>
        <end position="162"/>
    </location>
</feature>
<proteinExistence type="predicted"/>
<feature type="region of interest" description="Disordered" evidence="1">
    <location>
        <begin position="130"/>
        <end position="162"/>
    </location>
</feature>